<dbReference type="Proteomes" id="UP000075809">
    <property type="component" value="Unassembled WGS sequence"/>
</dbReference>
<reference evidence="3 4" key="1">
    <citation type="submission" date="2015-09" db="EMBL/GenBank/DDBJ databases">
        <title>Trachymyrmex zeteki WGS genome.</title>
        <authorList>
            <person name="Nygaard S."/>
            <person name="Hu H."/>
            <person name="Boomsma J."/>
            <person name="Zhang G."/>
        </authorList>
    </citation>
    <scope>NUCLEOTIDE SEQUENCE [LARGE SCALE GENOMIC DNA]</scope>
    <source>
        <strain evidence="3">Tzet28-1</strain>
        <tissue evidence="3">Whole body</tissue>
    </source>
</reference>
<evidence type="ECO:0000256" key="1">
    <source>
        <dbReference type="SAM" id="MobiDB-lite"/>
    </source>
</evidence>
<dbReference type="PANTHER" id="PTHR21860:SF2">
    <property type="entry name" value="GENERAL TRANSCRIPTION FACTOR 3C POLYPEPTIDE 6"/>
    <property type="match status" value="1"/>
</dbReference>
<dbReference type="OrthoDB" id="1877767at2759"/>
<sequence length="196" mass="22914">MESDGELSENEEEMLVYVEFEGLTGNEMFDNKDLQLDMIGIDTEHPIMEINGRFYEGTYEDVVGTYMFFEKDDNPKVDDEVFDKVPTLKYFAKTRKLLKMQRVFTKPRVEVLGDAEHESCIPNEEMLSQAGVPPKYQEEAMQFWNKVRDEKLEELSIFLEKQKIREEKKSKGIALDSESDEENPVVQKTKEKSEET</sequence>
<dbReference type="STRING" id="64791.A0A151X5V8"/>
<evidence type="ECO:0000313" key="3">
    <source>
        <dbReference type="EMBL" id="KYQ55793.1"/>
    </source>
</evidence>
<dbReference type="Pfam" id="PF10419">
    <property type="entry name" value="TFIIIC_sub6"/>
    <property type="match status" value="1"/>
</dbReference>
<dbReference type="PANTHER" id="PTHR21860">
    <property type="entry name" value="TRANSCRIPTION INITIATION FACTOR IIIC TFIIIC , POLYPEPTIDE 6-RELATED"/>
    <property type="match status" value="1"/>
</dbReference>
<dbReference type="KEGG" id="mzt:108722413"/>
<dbReference type="AlphaFoldDB" id="A0A151X5V8"/>
<organism evidence="3 4">
    <name type="scientific">Mycetomoellerius zeteki</name>
    <dbReference type="NCBI Taxonomy" id="64791"/>
    <lineage>
        <taxon>Eukaryota</taxon>
        <taxon>Metazoa</taxon>
        <taxon>Ecdysozoa</taxon>
        <taxon>Arthropoda</taxon>
        <taxon>Hexapoda</taxon>
        <taxon>Insecta</taxon>
        <taxon>Pterygota</taxon>
        <taxon>Neoptera</taxon>
        <taxon>Endopterygota</taxon>
        <taxon>Hymenoptera</taxon>
        <taxon>Apocrita</taxon>
        <taxon>Aculeata</taxon>
        <taxon>Formicoidea</taxon>
        <taxon>Formicidae</taxon>
        <taxon>Myrmicinae</taxon>
        <taxon>Mycetomoellerius</taxon>
    </lineage>
</organism>
<dbReference type="InterPro" id="IPR019481">
    <property type="entry name" value="TFIIIC_triple_barrel"/>
</dbReference>
<dbReference type="Gene3D" id="2.60.40.4370">
    <property type="match status" value="1"/>
</dbReference>
<gene>
    <name evidence="3" type="ORF">ALC60_05292</name>
</gene>
<feature type="region of interest" description="Disordered" evidence="1">
    <location>
        <begin position="167"/>
        <end position="196"/>
    </location>
</feature>
<protein>
    <submittedName>
        <fullName evidence="3">General transcription factor 3C polypeptide 6</fullName>
    </submittedName>
</protein>
<feature type="domain" description="Transcription factor TFIIIC triple barrel" evidence="2">
    <location>
        <begin position="11"/>
        <end position="105"/>
    </location>
</feature>
<keyword evidence="4" id="KW-1185">Reference proteome</keyword>
<proteinExistence type="predicted"/>
<dbReference type="GO" id="GO:0006383">
    <property type="term" value="P:transcription by RNA polymerase III"/>
    <property type="evidence" value="ECO:0007669"/>
    <property type="project" value="InterPro"/>
</dbReference>
<dbReference type="GO" id="GO:0000127">
    <property type="term" value="C:transcription factor TFIIIC complex"/>
    <property type="evidence" value="ECO:0007669"/>
    <property type="project" value="TreeGrafter"/>
</dbReference>
<dbReference type="EMBL" id="KQ982490">
    <property type="protein sequence ID" value="KYQ55793.1"/>
    <property type="molecule type" value="Genomic_DNA"/>
</dbReference>
<evidence type="ECO:0000259" key="2">
    <source>
        <dbReference type="Pfam" id="PF10419"/>
    </source>
</evidence>
<accession>A0A151X5V8</accession>
<name>A0A151X5V8_9HYME</name>
<evidence type="ECO:0000313" key="4">
    <source>
        <dbReference type="Proteomes" id="UP000075809"/>
    </source>
</evidence>
<dbReference type="InterPro" id="IPR042771">
    <property type="entry name" value="GTF3C6-like"/>
</dbReference>